<keyword evidence="3" id="KW-1185">Reference proteome</keyword>
<reference evidence="2 3" key="1">
    <citation type="submission" date="2019-02" db="EMBL/GenBank/DDBJ databases">
        <title>Deep-cultivation of Planctomycetes and their phenomic and genomic characterization uncovers novel biology.</title>
        <authorList>
            <person name="Wiegand S."/>
            <person name="Jogler M."/>
            <person name="Boedeker C."/>
            <person name="Pinto D."/>
            <person name="Vollmers J."/>
            <person name="Rivas-Marin E."/>
            <person name="Kohn T."/>
            <person name="Peeters S.H."/>
            <person name="Heuer A."/>
            <person name="Rast P."/>
            <person name="Oberbeckmann S."/>
            <person name="Bunk B."/>
            <person name="Jeske O."/>
            <person name="Meyerdierks A."/>
            <person name="Storesund J.E."/>
            <person name="Kallscheuer N."/>
            <person name="Luecker S."/>
            <person name="Lage O.M."/>
            <person name="Pohl T."/>
            <person name="Merkel B.J."/>
            <person name="Hornburger P."/>
            <person name="Mueller R.-W."/>
            <person name="Bruemmer F."/>
            <person name="Labrenz M."/>
            <person name="Spormann A.M."/>
            <person name="Op den Camp H."/>
            <person name="Overmann J."/>
            <person name="Amann R."/>
            <person name="Jetten M.S.M."/>
            <person name="Mascher T."/>
            <person name="Medema M.H."/>
            <person name="Devos D.P."/>
            <person name="Kaster A.-K."/>
            <person name="Ovreas L."/>
            <person name="Rohde M."/>
            <person name="Galperin M.Y."/>
            <person name="Jogler C."/>
        </authorList>
    </citation>
    <scope>NUCLEOTIDE SEQUENCE [LARGE SCALE GENOMIC DNA]</scope>
    <source>
        <strain evidence="2 3">K22_7</strain>
    </source>
</reference>
<evidence type="ECO:0000256" key="1">
    <source>
        <dbReference type="SAM" id="Phobius"/>
    </source>
</evidence>
<proteinExistence type="predicted"/>
<dbReference type="KEGG" id="rlc:K227x_24360"/>
<dbReference type="AlphaFoldDB" id="A0A517NA97"/>
<feature type="transmembrane region" description="Helical" evidence="1">
    <location>
        <begin position="7"/>
        <end position="24"/>
    </location>
</feature>
<feature type="transmembrane region" description="Helical" evidence="1">
    <location>
        <begin position="372"/>
        <end position="397"/>
    </location>
</feature>
<evidence type="ECO:0000313" key="3">
    <source>
        <dbReference type="Proteomes" id="UP000318538"/>
    </source>
</evidence>
<sequence length="412" mass="45586">MNRTLRIVVWTLLVLLTLLCFVYLLPSLFGLVLVTLLVFGVMDFASRRHLNATRAFNSTVRAVCHHDGAISKVAVAFSRSGPLAGPCYEYARRLMMGQDPIEAAARSRVPLQLGTAVAMQSPIPPKPNPSKLGGIESGESDLDRKPIGLPESALVASIDRIERSDDIYNMSANSIDSGWMPVYGQFLYLVVTASITCLVLSFMALFIVPTLEVMFEEFGMDMKDRWLMSARPAYWILFFLSFVVLIIVPIMSRGTILGWRLPMWFPITPRLAQHKSEVLNGLADAIDAGWPMGRALAVGHLISVRRYERRSLQRAMELIEQGRTPADSIHQTGWIGSSEAAWLEGASPVRTAQLLRNMAGQTVRDAHANLRWLMSIVFPALVLMLAAAVLMYGYGFFSSLFQLISMMAGAAS</sequence>
<organism evidence="2 3">
    <name type="scientific">Rubripirellula lacrimiformis</name>
    <dbReference type="NCBI Taxonomy" id="1930273"/>
    <lineage>
        <taxon>Bacteria</taxon>
        <taxon>Pseudomonadati</taxon>
        <taxon>Planctomycetota</taxon>
        <taxon>Planctomycetia</taxon>
        <taxon>Pirellulales</taxon>
        <taxon>Pirellulaceae</taxon>
        <taxon>Rubripirellula</taxon>
    </lineage>
</organism>
<gene>
    <name evidence="2" type="ORF">K227x_24360</name>
</gene>
<dbReference type="OrthoDB" id="269565at2"/>
<name>A0A517NA97_9BACT</name>
<feature type="transmembrane region" description="Helical" evidence="1">
    <location>
        <begin position="30"/>
        <end position="46"/>
    </location>
</feature>
<dbReference type="InterPro" id="IPR003004">
    <property type="entry name" value="GspF/PilC"/>
</dbReference>
<dbReference type="RefSeq" id="WP_145169592.1">
    <property type="nucleotide sequence ID" value="NZ_CP036525.1"/>
</dbReference>
<protein>
    <recommendedName>
        <fullName evidence="4">Bacterial type II secretion system protein F domain protein</fullName>
    </recommendedName>
</protein>
<feature type="transmembrane region" description="Helical" evidence="1">
    <location>
        <begin position="232"/>
        <end position="251"/>
    </location>
</feature>
<keyword evidence="1" id="KW-0472">Membrane</keyword>
<dbReference type="Proteomes" id="UP000318538">
    <property type="component" value="Chromosome"/>
</dbReference>
<keyword evidence="1" id="KW-0812">Transmembrane</keyword>
<evidence type="ECO:0000313" key="2">
    <source>
        <dbReference type="EMBL" id="QDT04050.1"/>
    </source>
</evidence>
<dbReference type="PANTHER" id="PTHR30012">
    <property type="entry name" value="GENERAL SECRETION PATHWAY PROTEIN"/>
    <property type="match status" value="1"/>
</dbReference>
<accession>A0A517NA97</accession>
<dbReference type="EMBL" id="CP036525">
    <property type="protein sequence ID" value="QDT04050.1"/>
    <property type="molecule type" value="Genomic_DNA"/>
</dbReference>
<feature type="transmembrane region" description="Helical" evidence="1">
    <location>
        <begin position="186"/>
        <end position="208"/>
    </location>
</feature>
<keyword evidence="1" id="KW-1133">Transmembrane helix</keyword>
<dbReference type="PANTHER" id="PTHR30012:SF0">
    <property type="entry name" value="TYPE II SECRETION SYSTEM PROTEIN F-RELATED"/>
    <property type="match status" value="1"/>
</dbReference>
<evidence type="ECO:0008006" key="4">
    <source>
        <dbReference type="Google" id="ProtNLM"/>
    </source>
</evidence>